<gene>
    <name evidence="1" type="ORF">NCTC11685_00088</name>
</gene>
<dbReference type="AlphaFoldDB" id="A0A7H4MYM5"/>
<reference evidence="1 2" key="1">
    <citation type="submission" date="2018-06" db="EMBL/GenBank/DDBJ databases">
        <authorList>
            <consortium name="Pathogen Informatics"/>
            <person name="Doyle S."/>
        </authorList>
    </citation>
    <scope>NUCLEOTIDE SEQUENCE [LARGE SCALE GENOMIC DNA]</scope>
    <source>
        <strain evidence="1 2">NCTC11685</strain>
    </source>
</reference>
<organism evidence="1 2">
    <name type="scientific">Klebsiella michiganensis</name>
    <dbReference type="NCBI Taxonomy" id="1134687"/>
    <lineage>
        <taxon>Bacteria</taxon>
        <taxon>Pseudomonadati</taxon>
        <taxon>Pseudomonadota</taxon>
        <taxon>Gammaproteobacteria</taxon>
        <taxon>Enterobacterales</taxon>
        <taxon>Enterobacteriaceae</taxon>
        <taxon>Klebsiella/Raoultella group</taxon>
        <taxon>Klebsiella</taxon>
    </lineage>
</organism>
<comment type="caution">
    <text evidence="1">The sequence shown here is derived from an EMBL/GenBank/DDBJ whole genome shotgun (WGS) entry which is preliminary data.</text>
</comment>
<dbReference type="EMBL" id="UGMS01000001">
    <property type="protein sequence ID" value="STV71156.1"/>
    <property type="molecule type" value="Genomic_DNA"/>
</dbReference>
<evidence type="ECO:0000313" key="1">
    <source>
        <dbReference type="EMBL" id="STV71156.1"/>
    </source>
</evidence>
<evidence type="ECO:0000313" key="2">
    <source>
        <dbReference type="Proteomes" id="UP000254863"/>
    </source>
</evidence>
<proteinExistence type="predicted"/>
<sequence length="79" mass="8994">MNSGSGRGMPSTRCRFLSVAAWWTGIEKSHEKSGRHIADLTLRDIVRRELPHICGVMKRYSINLSRHAEQVDETPFAEL</sequence>
<dbReference type="Proteomes" id="UP000254863">
    <property type="component" value="Unassembled WGS sequence"/>
</dbReference>
<accession>A0A7H4MYM5</accession>
<protein>
    <submittedName>
        <fullName evidence="1">Uncharacterized protein</fullName>
    </submittedName>
</protein>
<name>A0A7H4MYM5_9ENTR</name>